<dbReference type="Proteomes" id="UP000696573">
    <property type="component" value="Unassembled WGS sequence"/>
</dbReference>
<dbReference type="EMBL" id="CABFNQ020000747">
    <property type="protein sequence ID" value="CAH0033253.1"/>
    <property type="molecule type" value="Genomic_DNA"/>
</dbReference>
<proteinExistence type="predicted"/>
<evidence type="ECO:0000313" key="2">
    <source>
        <dbReference type="Proteomes" id="UP000696573"/>
    </source>
</evidence>
<name>A0A9N9YQT8_9HYPO</name>
<gene>
    <name evidence="1" type="ORF">CRHIZ90672A_00008614</name>
</gene>
<dbReference type="OrthoDB" id="4692646at2759"/>
<protein>
    <submittedName>
        <fullName evidence="1">Uncharacterized protein</fullName>
    </submittedName>
</protein>
<keyword evidence="2" id="KW-1185">Reference proteome</keyword>
<comment type="caution">
    <text evidence="1">The sequence shown here is derived from an EMBL/GenBank/DDBJ whole genome shotgun (WGS) entry which is preliminary data.</text>
</comment>
<accession>A0A9N9YQT8</accession>
<organism evidence="1 2">
    <name type="scientific">Clonostachys rhizophaga</name>
    <dbReference type="NCBI Taxonomy" id="160324"/>
    <lineage>
        <taxon>Eukaryota</taxon>
        <taxon>Fungi</taxon>
        <taxon>Dikarya</taxon>
        <taxon>Ascomycota</taxon>
        <taxon>Pezizomycotina</taxon>
        <taxon>Sordariomycetes</taxon>
        <taxon>Hypocreomycetidae</taxon>
        <taxon>Hypocreales</taxon>
        <taxon>Bionectriaceae</taxon>
        <taxon>Clonostachys</taxon>
    </lineage>
</organism>
<dbReference type="AlphaFoldDB" id="A0A9N9YQT8"/>
<sequence length="111" mass="12864">MDQHHFKPVRKESNVEVWTKYLDGGDPRSLCHSLQSEYQNNFRISLSRNIYIVYIYINTAGIQDKKKDIADDERTHTSRICKARGEGIGLKQRLDDIVAAEKLLRKEEADA</sequence>
<evidence type="ECO:0000313" key="1">
    <source>
        <dbReference type="EMBL" id="CAH0033253.1"/>
    </source>
</evidence>
<reference evidence="1" key="1">
    <citation type="submission" date="2021-10" db="EMBL/GenBank/DDBJ databases">
        <authorList>
            <person name="Piombo E."/>
        </authorList>
    </citation>
    <scope>NUCLEOTIDE SEQUENCE</scope>
</reference>